<dbReference type="GO" id="GO:0045121">
    <property type="term" value="C:membrane raft"/>
    <property type="evidence" value="ECO:0007669"/>
    <property type="project" value="InterPro"/>
</dbReference>
<dbReference type="OrthoDB" id="3995860at2759"/>
<name>A3LMS5_PICST</name>
<evidence type="ECO:0000313" key="7">
    <source>
        <dbReference type="Proteomes" id="UP000002258"/>
    </source>
</evidence>
<sequence>MGICLSCLRPRDAYVDEYNETSSLLRNQHNLYSNDYLQEEELLKQQRQQELNTIVNELSDNLIDVSSFLNNTSNNSVTNTPNFYPYEYNTTEKLKVLNDVEELTAAVKDSCKISFNEPLYLKF</sequence>
<dbReference type="OMA" id="NDMNDSH"/>
<proteinExistence type="predicted"/>
<dbReference type="InterPro" id="IPR028209">
    <property type="entry name" value="LAMTOR1/MEH1"/>
</dbReference>
<reference evidence="6 7" key="1">
    <citation type="journal article" date="2007" name="Nat. Biotechnol.">
        <title>Genome sequence of the lignocellulose-bioconverting and xylose-fermenting yeast Pichia stipitis.</title>
        <authorList>
            <person name="Jeffries T.W."/>
            <person name="Grigoriev I.V."/>
            <person name="Grimwood J."/>
            <person name="Laplaza J.M."/>
            <person name="Aerts A."/>
            <person name="Salamov A."/>
            <person name="Schmutz J."/>
            <person name="Lindquist E."/>
            <person name="Dehal P."/>
            <person name="Shapiro H."/>
            <person name="Jin Y.S."/>
            <person name="Passoth V."/>
            <person name="Richardson P.M."/>
        </authorList>
    </citation>
    <scope>NUCLEOTIDE SEQUENCE [LARGE SCALE GENOMIC DNA]</scope>
    <source>
        <strain evidence="7">ATCC 58785 / CBS 6054 / NBRC 10063 / NRRL Y-11545</strain>
    </source>
</reference>
<comment type="subcellular location">
    <subcellularLocation>
        <location evidence="1">Endomembrane system</location>
    </subcellularLocation>
</comment>
<keyword evidence="4" id="KW-0564">Palmitate</keyword>
<dbReference type="AlphaFoldDB" id="A3LMS5"/>
<dbReference type="GO" id="GO:0001919">
    <property type="term" value="P:regulation of receptor recycling"/>
    <property type="evidence" value="ECO:0007669"/>
    <property type="project" value="InterPro"/>
</dbReference>
<dbReference type="HOGENOM" id="CLU_1886514_0_0_1"/>
<dbReference type="SMART" id="SM01262">
    <property type="entry name" value="LAMTOR"/>
    <property type="match status" value="1"/>
</dbReference>
<dbReference type="GO" id="GO:0032008">
    <property type="term" value="P:positive regulation of TOR signaling"/>
    <property type="evidence" value="ECO:0007669"/>
    <property type="project" value="InterPro"/>
</dbReference>
<evidence type="ECO:0000256" key="1">
    <source>
        <dbReference type="ARBA" id="ARBA00004308"/>
    </source>
</evidence>
<dbReference type="EMBL" id="CP000496">
    <property type="protein sequence ID" value="ABN64738.2"/>
    <property type="molecule type" value="Genomic_DNA"/>
</dbReference>
<dbReference type="GO" id="GO:0043410">
    <property type="term" value="P:positive regulation of MAPK cascade"/>
    <property type="evidence" value="ECO:0007669"/>
    <property type="project" value="InterPro"/>
</dbReference>
<keyword evidence="2" id="KW-0519">Myristate</keyword>
<organism evidence="6 7">
    <name type="scientific">Scheffersomyces stipitis (strain ATCC 58785 / CBS 6054 / NBRC 10063 / NRRL Y-11545)</name>
    <name type="common">Yeast</name>
    <name type="synonym">Pichia stipitis</name>
    <dbReference type="NCBI Taxonomy" id="322104"/>
    <lineage>
        <taxon>Eukaryota</taxon>
        <taxon>Fungi</taxon>
        <taxon>Dikarya</taxon>
        <taxon>Ascomycota</taxon>
        <taxon>Saccharomycotina</taxon>
        <taxon>Pichiomycetes</taxon>
        <taxon>Debaryomycetaceae</taxon>
        <taxon>Scheffersomyces</taxon>
    </lineage>
</organism>
<dbReference type="Pfam" id="PF15454">
    <property type="entry name" value="LAMTOR"/>
    <property type="match status" value="1"/>
</dbReference>
<gene>
    <name evidence="6" type="ORF">PICST_54532</name>
</gene>
<dbReference type="eggNOG" id="ENOG502SFEX">
    <property type="taxonomic scope" value="Eukaryota"/>
</dbReference>
<dbReference type="GO" id="GO:0031902">
    <property type="term" value="C:late endosome membrane"/>
    <property type="evidence" value="ECO:0007669"/>
    <property type="project" value="InterPro"/>
</dbReference>
<dbReference type="Proteomes" id="UP000002258">
    <property type="component" value="Chromosome 2"/>
</dbReference>
<dbReference type="GO" id="GO:0071230">
    <property type="term" value="P:cellular response to amino acid stimulus"/>
    <property type="evidence" value="ECO:0007669"/>
    <property type="project" value="InterPro"/>
</dbReference>
<evidence type="ECO:0000256" key="2">
    <source>
        <dbReference type="ARBA" id="ARBA00022707"/>
    </source>
</evidence>
<keyword evidence="3" id="KW-0472">Membrane</keyword>
<dbReference type="GeneID" id="4837320"/>
<protein>
    <submittedName>
        <fullName evidence="6">Uncharacterized protein</fullName>
    </submittedName>
</protein>
<dbReference type="GO" id="GO:0071986">
    <property type="term" value="C:Ragulator complex"/>
    <property type="evidence" value="ECO:0007669"/>
    <property type="project" value="InterPro"/>
</dbReference>
<dbReference type="InParanoid" id="A3LMS5"/>
<evidence type="ECO:0000313" key="6">
    <source>
        <dbReference type="EMBL" id="ABN64738.2"/>
    </source>
</evidence>
<accession>A3LMS5</accession>
<dbReference type="RefSeq" id="XP_001382767.2">
    <property type="nucleotide sequence ID" value="XM_001382730.1"/>
</dbReference>
<dbReference type="GO" id="GO:0016197">
    <property type="term" value="P:endosomal transport"/>
    <property type="evidence" value="ECO:0007669"/>
    <property type="project" value="InterPro"/>
</dbReference>
<dbReference type="KEGG" id="pic:PICST_54532"/>
<keyword evidence="7" id="KW-1185">Reference proteome</keyword>
<evidence type="ECO:0000256" key="5">
    <source>
        <dbReference type="ARBA" id="ARBA00023288"/>
    </source>
</evidence>
<evidence type="ECO:0000256" key="4">
    <source>
        <dbReference type="ARBA" id="ARBA00023139"/>
    </source>
</evidence>
<evidence type="ECO:0000256" key="3">
    <source>
        <dbReference type="ARBA" id="ARBA00023136"/>
    </source>
</evidence>
<keyword evidence="5" id="KW-0449">Lipoprotein</keyword>